<dbReference type="PROSITE" id="PS50110">
    <property type="entry name" value="RESPONSE_REGULATORY"/>
    <property type="match status" value="1"/>
</dbReference>
<feature type="modified residue" description="4-aspartylphosphate" evidence="3">
    <location>
        <position position="57"/>
    </location>
</feature>
<dbReference type="InterPro" id="IPR000160">
    <property type="entry name" value="GGDEF_dom"/>
</dbReference>
<reference evidence="6 7" key="1">
    <citation type="journal article" date="2019" name="Antonie Van Leeuwenhoek">
        <title>Description of 'Ca. Methylobacter oryzae' KRF1, a novel species from the environmentally important Methylobacter clade 2.</title>
        <authorList>
            <person name="Khatri K."/>
            <person name="Mohite J.A."/>
            <person name="Pandit P.S."/>
            <person name="Bahulikar R."/>
            <person name="Rahalkar M.C."/>
        </authorList>
    </citation>
    <scope>NUCLEOTIDE SEQUENCE [LARGE SCALE GENOMIC DNA]</scope>
    <source>
        <strain evidence="6 7">KRF1</strain>
    </source>
</reference>
<dbReference type="PROSITE" id="PS50887">
    <property type="entry name" value="GGDEF"/>
    <property type="match status" value="1"/>
</dbReference>
<dbReference type="InterPro" id="IPR001789">
    <property type="entry name" value="Sig_transdc_resp-reg_receiver"/>
</dbReference>
<evidence type="ECO:0000259" key="5">
    <source>
        <dbReference type="PROSITE" id="PS50887"/>
    </source>
</evidence>
<evidence type="ECO:0000313" key="7">
    <source>
        <dbReference type="Proteomes" id="UP000733744"/>
    </source>
</evidence>
<name>A0ABY3CCL7_9GAMM</name>
<keyword evidence="3" id="KW-0597">Phosphoprotein</keyword>
<dbReference type="InterPro" id="IPR029787">
    <property type="entry name" value="Nucleotide_cyclase"/>
</dbReference>
<dbReference type="NCBIfam" id="TIGR00254">
    <property type="entry name" value="GGDEF"/>
    <property type="match status" value="1"/>
</dbReference>
<comment type="catalytic activity">
    <reaction evidence="2">
        <text>2 GTP = 3',3'-c-di-GMP + 2 diphosphate</text>
        <dbReference type="Rhea" id="RHEA:24898"/>
        <dbReference type="ChEBI" id="CHEBI:33019"/>
        <dbReference type="ChEBI" id="CHEBI:37565"/>
        <dbReference type="ChEBI" id="CHEBI:58805"/>
        <dbReference type="EC" id="2.7.7.65"/>
    </reaction>
</comment>
<dbReference type="Gene3D" id="3.40.50.2300">
    <property type="match status" value="1"/>
</dbReference>
<proteinExistence type="predicted"/>
<feature type="domain" description="GGDEF" evidence="5">
    <location>
        <begin position="167"/>
        <end position="303"/>
    </location>
</feature>
<evidence type="ECO:0000259" key="4">
    <source>
        <dbReference type="PROSITE" id="PS50110"/>
    </source>
</evidence>
<gene>
    <name evidence="6" type="ORF">EKO24_006725</name>
</gene>
<dbReference type="Gene3D" id="3.30.70.270">
    <property type="match status" value="1"/>
</dbReference>
<dbReference type="RefSeq" id="WP_127030613.1">
    <property type="nucleotide sequence ID" value="NZ_RYFG02000059.1"/>
</dbReference>
<dbReference type="CDD" id="cd19920">
    <property type="entry name" value="REC_PA4781-like"/>
    <property type="match status" value="1"/>
</dbReference>
<sequence>MINVQQQSMILIVDDVPTNVQILAEALSSVYRIKVASNGVDALKIVQRERPDLILLDVMMPGMDGFEVCRHLKEDVRTQNIPVIFVTAKNANSDEELGLNLGAVDYITKPFVIPIAKARIRNHIRLKQQADLLESLSLLDALTGIPNRRRFDEALAAELKQAIRDATPLSLLMIDIDHFKQFNDHYGHGAGDVCLQMVAMELAKGVVRPSDLVARYGGEEFVVILPETDQLSALQIAERLRVRIEKLGLPHACSETGNVVTISVGIATQARIPEGFMPQLLVDMADKALYAAKENGRNRVCSH</sequence>
<protein>
    <recommendedName>
        <fullName evidence="1">diguanylate cyclase</fullName>
        <ecNumber evidence="1">2.7.7.65</ecNumber>
    </recommendedName>
</protein>
<dbReference type="PANTHER" id="PTHR45138:SF9">
    <property type="entry name" value="DIGUANYLATE CYCLASE DGCM-RELATED"/>
    <property type="match status" value="1"/>
</dbReference>
<dbReference type="EMBL" id="RYFG02000059">
    <property type="protein sequence ID" value="TRW99043.1"/>
    <property type="molecule type" value="Genomic_DNA"/>
</dbReference>
<dbReference type="SUPFAM" id="SSF55073">
    <property type="entry name" value="Nucleotide cyclase"/>
    <property type="match status" value="1"/>
</dbReference>
<organism evidence="6 7">
    <name type="scientific">Candidatus Methylobacter oryzae</name>
    <dbReference type="NCBI Taxonomy" id="2497749"/>
    <lineage>
        <taxon>Bacteria</taxon>
        <taxon>Pseudomonadati</taxon>
        <taxon>Pseudomonadota</taxon>
        <taxon>Gammaproteobacteria</taxon>
        <taxon>Methylococcales</taxon>
        <taxon>Methylococcaceae</taxon>
        <taxon>Methylobacter</taxon>
    </lineage>
</organism>
<comment type="caution">
    <text evidence="6">The sequence shown here is derived from an EMBL/GenBank/DDBJ whole genome shotgun (WGS) entry which is preliminary data.</text>
</comment>
<keyword evidence="7" id="KW-1185">Reference proteome</keyword>
<dbReference type="InterPro" id="IPR050469">
    <property type="entry name" value="Diguanylate_Cyclase"/>
</dbReference>
<dbReference type="Pfam" id="PF00990">
    <property type="entry name" value="GGDEF"/>
    <property type="match status" value="1"/>
</dbReference>
<evidence type="ECO:0000256" key="1">
    <source>
        <dbReference type="ARBA" id="ARBA00012528"/>
    </source>
</evidence>
<dbReference type="Pfam" id="PF00072">
    <property type="entry name" value="Response_reg"/>
    <property type="match status" value="1"/>
</dbReference>
<evidence type="ECO:0000256" key="2">
    <source>
        <dbReference type="ARBA" id="ARBA00034247"/>
    </source>
</evidence>
<feature type="domain" description="Response regulatory" evidence="4">
    <location>
        <begin position="9"/>
        <end position="124"/>
    </location>
</feature>
<dbReference type="Proteomes" id="UP000733744">
    <property type="component" value="Unassembled WGS sequence"/>
</dbReference>
<dbReference type="EC" id="2.7.7.65" evidence="1"/>
<dbReference type="InterPro" id="IPR043128">
    <property type="entry name" value="Rev_trsase/Diguanyl_cyclase"/>
</dbReference>
<dbReference type="InterPro" id="IPR011006">
    <property type="entry name" value="CheY-like_superfamily"/>
</dbReference>
<dbReference type="SUPFAM" id="SSF52172">
    <property type="entry name" value="CheY-like"/>
    <property type="match status" value="1"/>
</dbReference>
<accession>A0ABY3CCL7</accession>
<dbReference type="CDD" id="cd01949">
    <property type="entry name" value="GGDEF"/>
    <property type="match status" value="1"/>
</dbReference>
<evidence type="ECO:0000313" key="6">
    <source>
        <dbReference type="EMBL" id="TRW99043.1"/>
    </source>
</evidence>
<dbReference type="SMART" id="SM00448">
    <property type="entry name" value="REC"/>
    <property type="match status" value="1"/>
</dbReference>
<dbReference type="SMART" id="SM00267">
    <property type="entry name" value="GGDEF"/>
    <property type="match status" value="1"/>
</dbReference>
<dbReference type="PANTHER" id="PTHR45138">
    <property type="entry name" value="REGULATORY COMPONENTS OF SENSORY TRANSDUCTION SYSTEM"/>
    <property type="match status" value="1"/>
</dbReference>
<evidence type="ECO:0000256" key="3">
    <source>
        <dbReference type="PROSITE-ProRule" id="PRU00169"/>
    </source>
</evidence>